<sequence>MKVNTEISAVEEVLTRGVQEIVVADSLKKKMLSGKQLRIKHGVDPTSTDLHLGYAVVYEKLRQFQELGHKIVFLIGSFTARFGDPTDKGKVREMKTKEAVMEMAKEYIKQLGKIIDIKKIEVVYNGNWYDKFSAEDLLNLMSKFTVARMLERDMFQQRMKEAREIYLHEPVYPVLQGYDSVVIKSDITVIGSDQKFNELQARPLQEAAGQVPQDLMMVPLLIGTDGEQKMSQSLGNYIGIADSPQDQFGKTMSIPDSLIYSYFELCTRVDASDLYEIEKQLKSGENPRNIKVRLAKEIVKIYHGERAAQKAEEEFINVFSNKQKPTNIPKFVFREDMNILGIMVASEMVTSNSEGRRMVEQKAVKVNEIIVSDIEQHGFKAGDVVQVGKRRYIELV</sequence>
<organism evidence="11 12">
    <name type="scientific">Candidatus Komeilibacteria bacterium CG_4_10_14_0_8_um_filter_37_78</name>
    <dbReference type="NCBI Taxonomy" id="1974471"/>
    <lineage>
        <taxon>Bacteria</taxon>
        <taxon>Candidatus Komeiliibacteriota</taxon>
    </lineage>
</organism>
<dbReference type="InterPro" id="IPR002305">
    <property type="entry name" value="aa-tRNA-synth_Ic"/>
</dbReference>
<dbReference type="GO" id="GO:0004831">
    <property type="term" value="F:tyrosine-tRNA ligase activity"/>
    <property type="evidence" value="ECO:0007669"/>
    <property type="project" value="UniProtKB-UniRule"/>
</dbReference>
<evidence type="ECO:0000256" key="10">
    <source>
        <dbReference type="RuleBase" id="RU363036"/>
    </source>
</evidence>
<dbReference type="GO" id="GO:0005829">
    <property type="term" value="C:cytosol"/>
    <property type="evidence" value="ECO:0007669"/>
    <property type="project" value="TreeGrafter"/>
</dbReference>
<evidence type="ECO:0000256" key="4">
    <source>
        <dbReference type="ARBA" id="ARBA00022840"/>
    </source>
</evidence>
<evidence type="ECO:0000256" key="1">
    <source>
        <dbReference type="ARBA" id="ARBA00013160"/>
    </source>
</evidence>
<dbReference type="InterPro" id="IPR036986">
    <property type="entry name" value="S4_RNA-bd_sf"/>
</dbReference>
<accession>A0A2M7RBZ5</accession>
<evidence type="ECO:0000256" key="8">
    <source>
        <dbReference type="NCBIfam" id="TIGR00234"/>
    </source>
</evidence>
<evidence type="ECO:0000256" key="7">
    <source>
        <dbReference type="ARBA" id="ARBA00048248"/>
    </source>
</evidence>
<dbReference type="Gene3D" id="3.10.290.10">
    <property type="entry name" value="RNA-binding S4 domain"/>
    <property type="match status" value="1"/>
</dbReference>
<evidence type="ECO:0000256" key="3">
    <source>
        <dbReference type="ARBA" id="ARBA00022741"/>
    </source>
</evidence>
<comment type="caution">
    <text evidence="11">The sequence shown here is derived from an EMBL/GenBank/DDBJ whole genome shotgun (WGS) entry which is preliminary data.</text>
</comment>
<dbReference type="GO" id="GO:0006437">
    <property type="term" value="P:tyrosyl-tRNA aminoacylation"/>
    <property type="evidence" value="ECO:0007669"/>
    <property type="project" value="UniProtKB-UniRule"/>
</dbReference>
<dbReference type="InterPro" id="IPR024088">
    <property type="entry name" value="Tyr-tRNA-ligase_bac-type"/>
</dbReference>
<evidence type="ECO:0000313" key="11">
    <source>
        <dbReference type="EMBL" id="PIY94194.1"/>
    </source>
</evidence>
<dbReference type="InterPro" id="IPR014729">
    <property type="entry name" value="Rossmann-like_a/b/a_fold"/>
</dbReference>
<dbReference type="InterPro" id="IPR002307">
    <property type="entry name" value="Tyr-tRNA-ligase"/>
</dbReference>
<reference evidence="12" key="1">
    <citation type="submission" date="2017-09" db="EMBL/GenBank/DDBJ databases">
        <title>Depth-based differentiation of microbial function through sediment-hosted aquifers and enrichment of novel symbionts in the deep terrestrial subsurface.</title>
        <authorList>
            <person name="Probst A.J."/>
            <person name="Ladd B."/>
            <person name="Jarett J.K."/>
            <person name="Geller-Mcgrath D.E."/>
            <person name="Sieber C.M.K."/>
            <person name="Emerson J.B."/>
            <person name="Anantharaman K."/>
            <person name="Thomas B.C."/>
            <person name="Malmstrom R."/>
            <person name="Stieglmeier M."/>
            <person name="Klingl A."/>
            <person name="Woyke T."/>
            <person name="Ryan C.M."/>
            <person name="Banfield J.F."/>
        </authorList>
    </citation>
    <scope>NUCLEOTIDE SEQUENCE [LARGE SCALE GENOMIC DNA]</scope>
</reference>
<dbReference type="Pfam" id="PF00579">
    <property type="entry name" value="tRNA-synt_1b"/>
    <property type="match status" value="1"/>
</dbReference>
<protein>
    <recommendedName>
        <fullName evidence="1 8">Tyrosine--tRNA ligase</fullName>
        <ecNumber evidence="1 8">6.1.1.1</ecNumber>
    </recommendedName>
</protein>
<comment type="catalytic activity">
    <reaction evidence="7">
        <text>tRNA(Tyr) + L-tyrosine + ATP = L-tyrosyl-tRNA(Tyr) + AMP + diphosphate + H(+)</text>
        <dbReference type="Rhea" id="RHEA:10220"/>
        <dbReference type="Rhea" id="RHEA-COMP:9706"/>
        <dbReference type="Rhea" id="RHEA-COMP:9707"/>
        <dbReference type="ChEBI" id="CHEBI:15378"/>
        <dbReference type="ChEBI" id="CHEBI:30616"/>
        <dbReference type="ChEBI" id="CHEBI:33019"/>
        <dbReference type="ChEBI" id="CHEBI:58315"/>
        <dbReference type="ChEBI" id="CHEBI:78442"/>
        <dbReference type="ChEBI" id="CHEBI:78536"/>
        <dbReference type="ChEBI" id="CHEBI:456215"/>
        <dbReference type="EC" id="6.1.1.1"/>
    </reaction>
</comment>
<dbReference type="Gene3D" id="3.40.50.620">
    <property type="entry name" value="HUPs"/>
    <property type="match status" value="1"/>
</dbReference>
<keyword evidence="9" id="KW-0694">RNA-binding</keyword>
<dbReference type="PANTHER" id="PTHR11766">
    <property type="entry name" value="TYROSYL-TRNA SYNTHETASE"/>
    <property type="match status" value="1"/>
</dbReference>
<keyword evidence="2 10" id="KW-0436">Ligase</keyword>
<dbReference type="GO" id="GO:0003723">
    <property type="term" value="F:RNA binding"/>
    <property type="evidence" value="ECO:0007669"/>
    <property type="project" value="UniProtKB-KW"/>
</dbReference>
<keyword evidence="6 10" id="KW-0030">Aminoacyl-tRNA synthetase</keyword>
<dbReference type="AlphaFoldDB" id="A0A2M7RBZ5"/>
<dbReference type="EC" id="6.1.1.1" evidence="1 8"/>
<dbReference type="PROSITE" id="PS50889">
    <property type="entry name" value="S4"/>
    <property type="match status" value="1"/>
</dbReference>
<dbReference type="SUPFAM" id="SSF52374">
    <property type="entry name" value="Nucleotidylyl transferase"/>
    <property type="match status" value="1"/>
</dbReference>
<dbReference type="NCBIfam" id="TIGR00234">
    <property type="entry name" value="tyrS"/>
    <property type="match status" value="1"/>
</dbReference>
<proteinExistence type="inferred from homology"/>
<comment type="similarity">
    <text evidence="10">Belongs to the class-I aminoacyl-tRNA synthetase family.</text>
</comment>
<dbReference type="PANTHER" id="PTHR11766:SF1">
    <property type="entry name" value="TYROSINE--TRNA LIGASE"/>
    <property type="match status" value="1"/>
</dbReference>
<dbReference type="GO" id="GO:0005524">
    <property type="term" value="F:ATP binding"/>
    <property type="evidence" value="ECO:0007669"/>
    <property type="project" value="UniProtKB-KW"/>
</dbReference>
<keyword evidence="3 10" id="KW-0547">Nucleotide-binding</keyword>
<dbReference type="EMBL" id="PFMC01000071">
    <property type="protein sequence ID" value="PIY94194.1"/>
    <property type="molecule type" value="Genomic_DNA"/>
</dbReference>
<evidence type="ECO:0000256" key="6">
    <source>
        <dbReference type="ARBA" id="ARBA00023146"/>
    </source>
</evidence>
<gene>
    <name evidence="11" type="ORF">COY67_02940</name>
</gene>
<evidence type="ECO:0000256" key="9">
    <source>
        <dbReference type="PROSITE-ProRule" id="PRU00182"/>
    </source>
</evidence>
<evidence type="ECO:0000256" key="2">
    <source>
        <dbReference type="ARBA" id="ARBA00022598"/>
    </source>
</evidence>
<keyword evidence="4 10" id="KW-0067">ATP-binding</keyword>
<evidence type="ECO:0000256" key="5">
    <source>
        <dbReference type="ARBA" id="ARBA00022917"/>
    </source>
</evidence>
<keyword evidence="5 10" id="KW-0648">Protein biosynthesis</keyword>
<dbReference type="SUPFAM" id="SSF55174">
    <property type="entry name" value="Alpha-L RNA-binding motif"/>
    <property type="match status" value="1"/>
</dbReference>
<dbReference type="PRINTS" id="PR01040">
    <property type="entry name" value="TRNASYNTHTYR"/>
</dbReference>
<evidence type="ECO:0000313" key="12">
    <source>
        <dbReference type="Proteomes" id="UP000228689"/>
    </source>
</evidence>
<dbReference type="Proteomes" id="UP000228689">
    <property type="component" value="Unassembled WGS sequence"/>
</dbReference>
<dbReference type="Gene3D" id="1.10.240.10">
    <property type="entry name" value="Tyrosyl-Transfer RNA Synthetase"/>
    <property type="match status" value="1"/>
</dbReference>
<name>A0A2M7RBZ5_9BACT</name>